<dbReference type="STRING" id="1144548.SAMN05443287_108278"/>
<dbReference type="EMBL" id="FNYV01000008">
    <property type="protein sequence ID" value="SEJ84838.1"/>
    <property type="molecule type" value="Genomic_DNA"/>
</dbReference>
<protein>
    <submittedName>
        <fullName evidence="1">Uncharacterized protein</fullName>
    </submittedName>
</protein>
<accession>A0A1H7C5E9</accession>
<keyword evidence="2" id="KW-1185">Reference proteome</keyword>
<dbReference type="AlphaFoldDB" id="A0A1H7C5E9"/>
<name>A0A1H7C5E9_9ACTN</name>
<gene>
    <name evidence="1" type="ORF">SAMN05443287_108278</name>
</gene>
<sequence length="64" mass="6947">MIGADGASKPLVDGVGRSPPTAVYCPLTRRRWYCVATDALADRDLPLRRVTERPSFLDSTALNG</sequence>
<proteinExistence type="predicted"/>
<reference evidence="2" key="1">
    <citation type="submission" date="2016-10" db="EMBL/GenBank/DDBJ databases">
        <authorList>
            <person name="Varghese N."/>
            <person name="Submissions S."/>
        </authorList>
    </citation>
    <scope>NUCLEOTIDE SEQUENCE [LARGE SCALE GENOMIC DNA]</scope>
    <source>
        <strain evidence="2">CGMCC 4.7038</strain>
    </source>
</reference>
<organism evidence="1 2">
    <name type="scientific">Micromonospora phaseoli</name>
    <dbReference type="NCBI Taxonomy" id="1144548"/>
    <lineage>
        <taxon>Bacteria</taxon>
        <taxon>Bacillati</taxon>
        <taxon>Actinomycetota</taxon>
        <taxon>Actinomycetes</taxon>
        <taxon>Micromonosporales</taxon>
        <taxon>Micromonosporaceae</taxon>
        <taxon>Micromonospora</taxon>
    </lineage>
</organism>
<dbReference type="Proteomes" id="UP000198707">
    <property type="component" value="Unassembled WGS sequence"/>
</dbReference>
<evidence type="ECO:0000313" key="1">
    <source>
        <dbReference type="EMBL" id="SEJ84838.1"/>
    </source>
</evidence>
<evidence type="ECO:0000313" key="2">
    <source>
        <dbReference type="Proteomes" id="UP000198707"/>
    </source>
</evidence>